<dbReference type="PANTHER" id="PTHR23112:SF0">
    <property type="entry name" value="TRANSMEMBRANE PROTEIN 116"/>
    <property type="match status" value="1"/>
</dbReference>
<comment type="caution">
    <text evidence="9">The sequence shown here is derived from an EMBL/GenBank/DDBJ whole genome shotgun (WGS) entry which is preliminary data.</text>
</comment>
<dbReference type="SUPFAM" id="SSF81321">
    <property type="entry name" value="Family A G protein-coupled receptor-like"/>
    <property type="match status" value="1"/>
</dbReference>
<dbReference type="Proteomes" id="UP001146793">
    <property type="component" value="Unassembled WGS sequence"/>
</dbReference>
<evidence type="ECO:0000313" key="10">
    <source>
        <dbReference type="EMBL" id="KAJ6228449.1"/>
    </source>
</evidence>
<evidence type="ECO:0000313" key="9">
    <source>
        <dbReference type="EMBL" id="KAJ3433191.1"/>
    </source>
</evidence>
<keyword evidence="3 6" id="KW-1133">Transmembrane helix</keyword>
<dbReference type="PROSITE" id="PS50261">
    <property type="entry name" value="G_PROTEIN_RECEP_F2_4"/>
    <property type="match status" value="1"/>
</dbReference>
<sequence>MSIGPPTPTLTNIFLYISLIGYVIIIITFLLFYKKQNLRRKQLFSLSVYDLLNVIIMMIPTKEGTKLCHAQALLTILFSVMAPFWAMMIAITIYLALIKDKQNMYLERLFKWSHLINWIVAILFMIPPAIASPKVDHYMDYCYYDGWYMLSLYIWYWIAILICLVLVIISLLQITKSIRQLKQLNPDFKTKTKKQIYQNFRMLAIPCVFIWCYLWPSVHRILQFFQDKIPLWIRYMHVVNFSLDGIAYCLIFVVFDKSVRAQYKNLFCNRSSKNQKLNVKLIKKKDAENSSSSYIETSEMTDDTSGGFMED</sequence>
<evidence type="ECO:0000259" key="8">
    <source>
        <dbReference type="PROSITE" id="PS50262"/>
    </source>
</evidence>
<feature type="compositionally biased region" description="Polar residues" evidence="5">
    <location>
        <begin position="289"/>
        <end position="298"/>
    </location>
</feature>
<evidence type="ECO:0000313" key="11">
    <source>
        <dbReference type="Proteomes" id="UP001146793"/>
    </source>
</evidence>
<evidence type="ECO:0000313" key="12">
    <source>
        <dbReference type="Proteomes" id="UP001150062"/>
    </source>
</evidence>
<evidence type="ECO:0000256" key="2">
    <source>
        <dbReference type="ARBA" id="ARBA00022692"/>
    </source>
</evidence>
<comment type="subcellular location">
    <subcellularLocation>
        <location evidence="1">Membrane</location>
        <topology evidence="1">Multi-pass membrane protein</topology>
    </subcellularLocation>
</comment>
<feature type="transmembrane region" description="Helical" evidence="6">
    <location>
        <begin position="109"/>
        <end position="130"/>
    </location>
</feature>
<dbReference type="AlphaFoldDB" id="A0AAV7YWK0"/>
<dbReference type="GO" id="GO:0007166">
    <property type="term" value="P:cell surface receptor signaling pathway"/>
    <property type="evidence" value="ECO:0007669"/>
    <property type="project" value="InterPro"/>
</dbReference>
<dbReference type="PRINTS" id="PR02001">
    <property type="entry name" value="GCR1CAMPR"/>
</dbReference>
<organism evidence="9 11">
    <name type="scientific">Anaeramoeba flamelloides</name>
    <dbReference type="NCBI Taxonomy" id="1746091"/>
    <lineage>
        <taxon>Eukaryota</taxon>
        <taxon>Metamonada</taxon>
        <taxon>Anaeramoebidae</taxon>
        <taxon>Anaeramoeba</taxon>
    </lineage>
</organism>
<gene>
    <name evidence="9" type="ORF">M0812_22144</name>
    <name evidence="10" type="ORF">M0813_08800</name>
</gene>
<name>A0AAV7YWK0_9EUKA</name>
<keyword evidence="4 6" id="KW-0472">Membrane</keyword>
<dbReference type="GO" id="GO:0007189">
    <property type="term" value="P:adenylate cyclase-activating G protein-coupled receptor signaling pathway"/>
    <property type="evidence" value="ECO:0007669"/>
    <property type="project" value="TreeGrafter"/>
</dbReference>
<dbReference type="GO" id="GO:0005886">
    <property type="term" value="C:plasma membrane"/>
    <property type="evidence" value="ECO:0007669"/>
    <property type="project" value="TreeGrafter"/>
</dbReference>
<keyword evidence="12" id="KW-1185">Reference proteome</keyword>
<keyword evidence="2 6" id="KW-0812">Transmembrane</keyword>
<dbReference type="InterPro" id="IPR017452">
    <property type="entry name" value="GPCR_Rhodpsn_7TM"/>
</dbReference>
<keyword evidence="9" id="KW-0675">Receptor</keyword>
<dbReference type="PROSITE" id="PS50262">
    <property type="entry name" value="G_PROTEIN_RECEP_F1_2"/>
    <property type="match status" value="1"/>
</dbReference>
<evidence type="ECO:0000256" key="3">
    <source>
        <dbReference type="ARBA" id="ARBA00022989"/>
    </source>
</evidence>
<feature type="transmembrane region" description="Helical" evidence="6">
    <location>
        <begin position="236"/>
        <end position="255"/>
    </location>
</feature>
<feature type="transmembrane region" description="Helical" evidence="6">
    <location>
        <begin position="154"/>
        <end position="175"/>
    </location>
</feature>
<feature type="transmembrane region" description="Helical" evidence="6">
    <location>
        <begin position="196"/>
        <end position="216"/>
    </location>
</feature>
<dbReference type="PANTHER" id="PTHR23112">
    <property type="entry name" value="G PROTEIN-COUPLED RECEPTOR 157-RELATED"/>
    <property type="match status" value="1"/>
</dbReference>
<feature type="transmembrane region" description="Helical" evidence="6">
    <location>
        <begin position="72"/>
        <end position="97"/>
    </location>
</feature>
<accession>A0AAV7YWK0</accession>
<dbReference type="InterPro" id="IPR022343">
    <property type="entry name" value="GCR1-cAMP_receptor"/>
</dbReference>
<dbReference type="Proteomes" id="UP001150062">
    <property type="component" value="Unassembled WGS sequence"/>
</dbReference>
<feature type="transmembrane region" description="Helical" evidence="6">
    <location>
        <begin position="43"/>
        <end position="60"/>
    </location>
</feature>
<dbReference type="GO" id="GO:0004930">
    <property type="term" value="F:G protein-coupled receptor activity"/>
    <property type="evidence" value="ECO:0007669"/>
    <property type="project" value="TreeGrafter"/>
</dbReference>
<dbReference type="Gene3D" id="1.20.1070.10">
    <property type="entry name" value="Rhodopsin 7-helix transmembrane proteins"/>
    <property type="match status" value="1"/>
</dbReference>
<evidence type="ECO:0000256" key="6">
    <source>
        <dbReference type="SAM" id="Phobius"/>
    </source>
</evidence>
<feature type="region of interest" description="Disordered" evidence="5">
    <location>
        <begin position="287"/>
        <end position="311"/>
    </location>
</feature>
<reference evidence="10" key="1">
    <citation type="submission" date="2022-08" db="EMBL/GenBank/DDBJ databases">
        <title>Novel sulfate-reducing endosymbionts in the free-living metamonad Anaeramoeba.</title>
        <authorList>
            <person name="Jerlstrom-Hultqvist J."/>
            <person name="Cepicka I."/>
            <person name="Gallot-Lavallee L."/>
            <person name="Salas-Leiva D."/>
            <person name="Curtis B.A."/>
            <person name="Zahonova K."/>
            <person name="Pipaliya S."/>
            <person name="Dacks J."/>
            <person name="Roger A.J."/>
        </authorList>
    </citation>
    <scope>NUCLEOTIDE SEQUENCE</scope>
    <source>
        <strain evidence="10">Schooner1</strain>
    </source>
</reference>
<feature type="transmembrane region" description="Helical" evidence="6">
    <location>
        <begin position="13"/>
        <end position="31"/>
    </location>
</feature>
<feature type="domain" description="G-protein coupled receptors family 2 profile 2" evidence="7">
    <location>
        <begin position="7"/>
        <end position="256"/>
    </location>
</feature>
<protein>
    <submittedName>
        <fullName evidence="9">G protein-coupled receptor</fullName>
    </submittedName>
</protein>
<dbReference type="EMBL" id="JANTQA010000047">
    <property type="protein sequence ID" value="KAJ3433191.1"/>
    <property type="molecule type" value="Genomic_DNA"/>
</dbReference>
<reference evidence="9" key="2">
    <citation type="submission" date="2022-08" db="EMBL/GenBank/DDBJ databases">
        <title>Novel sulphate-reducing endosymbionts in the free-living metamonad Anaeramoeba.</title>
        <authorList>
            <person name="Jerlstrom-Hultqvist J."/>
            <person name="Cepicka I."/>
            <person name="Gallot-Lavallee L."/>
            <person name="Salas-Leiva D."/>
            <person name="Curtis B.A."/>
            <person name="Zahonova K."/>
            <person name="Pipaliya S."/>
            <person name="Dacks J."/>
            <person name="Roger A.J."/>
        </authorList>
    </citation>
    <scope>NUCLEOTIDE SEQUENCE</scope>
    <source>
        <strain evidence="9">Busselton2</strain>
    </source>
</reference>
<proteinExistence type="predicted"/>
<evidence type="ECO:0000256" key="5">
    <source>
        <dbReference type="SAM" id="MobiDB-lite"/>
    </source>
</evidence>
<feature type="domain" description="G-protein coupled receptors family 1 profile" evidence="8">
    <location>
        <begin position="1"/>
        <end position="255"/>
    </location>
</feature>
<evidence type="ECO:0000259" key="7">
    <source>
        <dbReference type="PROSITE" id="PS50261"/>
    </source>
</evidence>
<evidence type="ECO:0000256" key="1">
    <source>
        <dbReference type="ARBA" id="ARBA00004141"/>
    </source>
</evidence>
<dbReference type="InterPro" id="IPR017981">
    <property type="entry name" value="GPCR_2-like_7TM"/>
</dbReference>
<evidence type="ECO:0000256" key="4">
    <source>
        <dbReference type="ARBA" id="ARBA00023136"/>
    </source>
</evidence>
<dbReference type="EMBL" id="JAOAOG010000327">
    <property type="protein sequence ID" value="KAJ6228449.1"/>
    <property type="molecule type" value="Genomic_DNA"/>
</dbReference>